<dbReference type="GO" id="GO:0016757">
    <property type="term" value="F:glycosyltransferase activity"/>
    <property type="evidence" value="ECO:0007669"/>
    <property type="project" value="TreeGrafter"/>
</dbReference>
<dbReference type="GO" id="GO:0005794">
    <property type="term" value="C:Golgi apparatus"/>
    <property type="evidence" value="ECO:0007669"/>
    <property type="project" value="TreeGrafter"/>
</dbReference>
<protein>
    <recommendedName>
        <fullName evidence="2">Nucleotide-diphospho-sugar transferase domain-containing protein</fullName>
    </recommendedName>
</protein>
<dbReference type="OrthoDB" id="540503at2759"/>
<name>A0A0C9MZ60_9FUNG</name>
<reference evidence="3" key="1">
    <citation type="submission" date="2014-09" db="EMBL/GenBank/DDBJ databases">
        <title>Draft genome sequence of an oleaginous Mucoromycotina fungus Mucor ambiguus NBRC6742.</title>
        <authorList>
            <person name="Takeda I."/>
            <person name="Yamane N."/>
            <person name="Morita T."/>
            <person name="Tamano K."/>
            <person name="Machida M."/>
            <person name="Baker S."/>
            <person name="Koike H."/>
        </authorList>
    </citation>
    <scope>NUCLEOTIDE SEQUENCE</scope>
    <source>
        <strain evidence="3">NBRC 6742</strain>
    </source>
</reference>
<accession>A0A0C9MZ60</accession>
<dbReference type="AlphaFoldDB" id="A0A0C9MZ60"/>
<evidence type="ECO:0000313" key="3">
    <source>
        <dbReference type="EMBL" id="GAN08887.1"/>
    </source>
</evidence>
<keyword evidence="4" id="KW-1185">Reference proteome</keyword>
<evidence type="ECO:0000313" key="4">
    <source>
        <dbReference type="Proteomes" id="UP000053815"/>
    </source>
</evidence>
<proteinExistence type="predicted"/>
<evidence type="ECO:0000256" key="1">
    <source>
        <dbReference type="SAM" id="Phobius"/>
    </source>
</evidence>
<evidence type="ECO:0000259" key="2">
    <source>
        <dbReference type="Pfam" id="PF03407"/>
    </source>
</evidence>
<dbReference type="InterPro" id="IPR052636">
    <property type="entry name" value="UDP-D-xylose:L-fucose_XylT"/>
</dbReference>
<feature type="transmembrane region" description="Helical" evidence="1">
    <location>
        <begin position="12"/>
        <end position="30"/>
    </location>
</feature>
<dbReference type="STRING" id="91626.A0A0C9MZ60"/>
<keyword evidence="1" id="KW-0472">Membrane</keyword>
<dbReference type="Pfam" id="PF03407">
    <property type="entry name" value="Nucleotid_trans"/>
    <property type="match status" value="1"/>
</dbReference>
<organism evidence="3">
    <name type="scientific">Mucor ambiguus</name>
    <dbReference type="NCBI Taxonomy" id="91626"/>
    <lineage>
        <taxon>Eukaryota</taxon>
        <taxon>Fungi</taxon>
        <taxon>Fungi incertae sedis</taxon>
        <taxon>Mucoromycota</taxon>
        <taxon>Mucoromycotina</taxon>
        <taxon>Mucoromycetes</taxon>
        <taxon>Mucorales</taxon>
        <taxon>Mucorineae</taxon>
        <taxon>Mucoraceae</taxon>
        <taxon>Mucor</taxon>
    </lineage>
</organism>
<keyword evidence="1" id="KW-0812">Transmembrane</keyword>
<dbReference type="InterPro" id="IPR005069">
    <property type="entry name" value="Nucl-diP-sugar_transferase"/>
</dbReference>
<feature type="domain" description="Nucleotide-diphospho-sugar transferase" evidence="2">
    <location>
        <begin position="149"/>
        <end position="306"/>
    </location>
</feature>
<sequence>MAYALDHRKGLVAVAVILLISTLTYFGHIYNVHSTTASSTDASYLSNEQTFFDNNMTAFDPSLSSAPSPNCQCEQAFEEPMIEQAAEQEQQQQQQVEIPDSLPLPPKELMNKINNNILQDRVLIVATANYGMRNHVYNWIESMKKTGEEKFLIFCFDQKLYDHLTFAGYGDRASLIPDVWFHQQVEADFKTYFSKEYRIITHSKTLVVQQLLYLDVTVFFTDVDIVWLRPRMVEYVNTFLQIRPETHVLFQQEGFNQQEINSGFYLMRPTVEMKRLLAETIQIQDSNDAKTQQGAMNAALNHLNMDLRTSSVGEDKKTKLMESNFWYLNDTWLDQMDAKLEASMAKKAQKKKTHDSLSIY</sequence>
<dbReference type="PANTHER" id="PTHR47032:SF1">
    <property type="entry name" value="UDP-D-XYLOSE:L-FUCOSE ALPHA-1,3-D-XYLOSYLTRANSFERASE-RELATED"/>
    <property type="match status" value="1"/>
</dbReference>
<keyword evidence="1" id="KW-1133">Transmembrane helix</keyword>
<gene>
    <name evidence="3" type="ORF">MAM1_0229d08406</name>
</gene>
<dbReference type="Proteomes" id="UP000053815">
    <property type="component" value="Unassembled WGS sequence"/>
</dbReference>
<dbReference type="PANTHER" id="PTHR47032">
    <property type="entry name" value="UDP-D-XYLOSE:L-FUCOSE ALPHA-1,3-D-XYLOSYLTRANSFERASE-RELATED"/>
    <property type="match status" value="1"/>
</dbReference>
<dbReference type="EMBL" id="DF836518">
    <property type="protein sequence ID" value="GAN08887.1"/>
    <property type="molecule type" value="Genomic_DNA"/>
</dbReference>